<proteinExistence type="predicted"/>
<evidence type="ECO:0000313" key="2">
    <source>
        <dbReference type="Proteomes" id="UP001221142"/>
    </source>
</evidence>
<dbReference type="EMBL" id="JARKIF010000004">
    <property type="protein sequence ID" value="KAJ7641249.1"/>
    <property type="molecule type" value="Genomic_DNA"/>
</dbReference>
<protein>
    <submittedName>
        <fullName evidence="1">Uncharacterized protein</fullName>
    </submittedName>
</protein>
<organism evidence="1 2">
    <name type="scientific">Roridomyces roridus</name>
    <dbReference type="NCBI Taxonomy" id="1738132"/>
    <lineage>
        <taxon>Eukaryota</taxon>
        <taxon>Fungi</taxon>
        <taxon>Dikarya</taxon>
        <taxon>Basidiomycota</taxon>
        <taxon>Agaricomycotina</taxon>
        <taxon>Agaricomycetes</taxon>
        <taxon>Agaricomycetidae</taxon>
        <taxon>Agaricales</taxon>
        <taxon>Marasmiineae</taxon>
        <taxon>Mycenaceae</taxon>
        <taxon>Roridomyces</taxon>
    </lineage>
</organism>
<evidence type="ECO:0000313" key="1">
    <source>
        <dbReference type="EMBL" id="KAJ7641249.1"/>
    </source>
</evidence>
<accession>A0AAD7C779</accession>
<reference evidence="1" key="1">
    <citation type="submission" date="2023-03" db="EMBL/GenBank/DDBJ databases">
        <title>Massive genome expansion in bonnet fungi (Mycena s.s.) driven by repeated elements and novel gene families across ecological guilds.</title>
        <authorList>
            <consortium name="Lawrence Berkeley National Laboratory"/>
            <person name="Harder C.B."/>
            <person name="Miyauchi S."/>
            <person name="Viragh M."/>
            <person name="Kuo A."/>
            <person name="Thoen E."/>
            <person name="Andreopoulos B."/>
            <person name="Lu D."/>
            <person name="Skrede I."/>
            <person name="Drula E."/>
            <person name="Henrissat B."/>
            <person name="Morin E."/>
            <person name="Kohler A."/>
            <person name="Barry K."/>
            <person name="LaButti K."/>
            <person name="Morin E."/>
            <person name="Salamov A."/>
            <person name="Lipzen A."/>
            <person name="Mereny Z."/>
            <person name="Hegedus B."/>
            <person name="Baldrian P."/>
            <person name="Stursova M."/>
            <person name="Weitz H."/>
            <person name="Taylor A."/>
            <person name="Grigoriev I.V."/>
            <person name="Nagy L.G."/>
            <person name="Martin F."/>
            <person name="Kauserud H."/>
        </authorList>
    </citation>
    <scope>NUCLEOTIDE SEQUENCE</scope>
    <source>
        <strain evidence="1">9284</strain>
    </source>
</reference>
<keyword evidence="2" id="KW-1185">Reference proteome</keyword>
<comment type="caution">
    <text evidence="1">The sequence shown here is derived from an EMBL/GenBank/DDBJ whole genome shotgun (WGS) entry which is preliminary data.</text>
</comment>
<sequence>MRRGRTGCRSHPFHSLRYHTTRTLRPLRPSRLRWTSWRQAAAAAAVLVAAHSDNASAFASLWYASWCLGCRWEAASESPCYSLVGMIIVIPLAPHPGQYLCGRAPEPCGTRGRCEGRHRALLCGRAGAHKSQVRQGILFISNGSMPQRESSRSM</sequence>
<gene>
    <name evidence="1" type="ORF">FB45DRAFT_354124</name>
</gene>
<name>A0AAD7C779_9AGAR</name>
<dbReference type="AlphaFoldDB" id="A0AAD7C779"/>
<dbReference type="Proteomes" id="UP001221142">
    <property type="component" value="Unassembled WGS sequence"/>
</dbReference>